<accession>A0A7C1JTR7</accession>
<name>A0A7C1JTR7_THERO</name>
<reference evidence="2" key="1">
    <citation type="journal article" date="2020" name="mSystems">
        <title>Genome- and Community-Level Interaction Insights into Carbon Utilization and Element Cycling Functions of Hydrothermarchaeota in Hydrothermal Sediment.</title>
        <authorList>
            <person name="Zhou Z."/>
            <person name="Liu Y."/>
            <person name="Xu W."/>
            <person name="Pan J."/>
            <person name="Luo Z.H."/>
            <person name="Li M."/>
        </authorList>
    </citation>
    <scope>NUCLEOTIDE SEQUENCE [LARGE SCALE GENOMIC DNA]</scope>
    <source>
        <strain evidence="2">SpSt-222</strain>
    </source>
</reference>
<protein>
    <submittedName>
        <fullName evidence="2">Class F sortase</fullName>
    </submittedName>
</protein>
<dbReference type="InterPro" id="IPR005754">
    <property type="entry name" value="Sortase"/>
</dbReference>
<dbReference type="EMBL" id="DSJL01000011">
    <property type="protein sequence ID" value="HEF66159.1"/>
    <property type="molecule type" value="Genomic_DNA"/>
</dbReference>
<dbReference type="SUPFAM" id="SSF63817">
    <property type="entry name" value="Sortase"/>
    <property type="match status" value="1"/>
</dbReference>
<organism evidence="2">
    <name type="scientific">Thermomicrobium roseum</name>
    <dbReference type="NCBI Taxonomy" id="500"/>
    <lineage>
        <taxon>Bacteria</taxon>
        <taxon>Pseudomonadati</taxon>
        <taxon>Thermomicrobiota</taxon>
        <taxon>Thermomicrobia</taxon>
        <taxon>Thermomicrobiales</taxon>
        <taxon>Thermomicrobiaceae</taxon>
        <taxon>Thermomicrobium</taxon>
    </lineage>
</organism>
<evidence type="ECO:0000313" key="2">
    <source>
        <dbReference type="EMBL" id="HEF66159.1"/>
    </source>
</evidence>
<dbReference type="InterPro" id="IPR023365">
    <property type="entry name" value="Sortase_dom-sf"/>
</dbReference>
<evidence type="ECO:0000256" key="1">
    <source>
        <dbReference type="ARBA" id="ARBA00022801"/>
    </source>
</evidence>
<comment type="caution">
    <text evidence="2">The sequence shown here is derived from an EMBL/GenBank/DDBJ whole genome shotgun (WGS) entry which is preliminary data.</text>
</comment>
<dbReference type="GO" id="GO:0016787">
    <property type="term" value="F:hydrolase activity"/>
    <property type="evidence" value="ECO:0007669"/>
    <property type="project" value="UniProtKB-KW"/>
</dbReference>
<dbReference type="NCBIfam" id="TIGR01076">
    <property type="entry name" value="sortase_fam"/>
    <property type="match status" value="1"/>
</dbReference>
<keyword evidence="1" id="KW-0378">Hydrolase</keyword>
<dbReference type="Pfam" id="PF04203">
    <property type="entry name" value="Sortase"/>
    <property type="match status" value="1"/>
</dbReference>
<dbReference type="InterPro" id="IPR042001">
    <property type="entry name" value="Sortase_F"/>
</dbReference>
<sequence length="228" mass="24129">MRYGASLAVLALAAWVLGVGAGLLGALTLGHDRVDQPTPPVRSVVRVSPIVALQMVSPTAVREPTPLPTPTTVIVSIARIRIPAIGVDAPVVVKGLDAARRMVAPDSPEEVAWYDFTALPGQGSNIVLAGHVDFVGVGPAVFWDLWRLRVGDVVELELADGRVARYRVAGLETVEEARAPVERIVGPTPEERLTLITCAGNYNPATGRYDQRLIVTAVPVGGLEPTTP</sequence>
<proteinExistence type="predicted"/>
<gene>
    <name evidence="2" type="ORF">ENP47_11285</name>
</gene>
<dbReference type="CDD" id="cd05829">
    <property type="entry name" value="Sortase_F"/>
    <property type="match status" value="1"/>
</dbReference>
<dbReference type="Gene3D" id="2.40.260.10">
    <property type="entry name" value="Sortase"/>
    <property type="match status" value="1"/>
</dbReference>
<dbReference type="AlphaFoldDB" id="A0A7C1JTR7"/>